<dbReference type="InterPro" id="IPR002893">
    <property type="entry name" value="Znf_MYND"/>
</dbReference>
<dbReference type="EMBL" id="KV429088">
    <property type="protein sequence ID" value="KZT66487.1"/>
    <property type="molecule type" value="Genomic_DNA"/>
</dbReference>
<dbReference type="Pfam" id="PF01753">
    <property type="entry name" value="zf-MYND"/>
    <property type="match status" value="1"/>
</dbReference>
<keyword evidence="6" id="KW-1185">Reference proteome</keyword>
<evidence type="ECO:0000313" key="6">
    <source>
        <dbReference type="Proteomes" id="UP000076727"/>
    </source>
</evidence>
<dbReference type="Proteomes" id="UP000076727">
    <property type="component" value="Unassembled WGS sequence"/>
</dbReference>
<dbReference type="Gene3D" id="6.10.140.2220">
    <property type="match status" value="1"/>
</dbReference>
<keyword evidence="2" id="KW-0863">Zinc-finger</keyword>
<name>A0A165N454_9APHY</name>
<evidence type="ECO:0000256" key="3">
    <source>
        <dbReference type="ARBA" id="ARBA00022833"/>
    </source>
</evidence>
<feature type="domain" description="MYND-type" evidence="4">
    <location>
        <begin position="3"/>
        <end position="29"/>
    </location>
</feature>
<keyword evidence="3" id="KW-0862">Zinc</keyword>
<dbReference type="OrthoDB" id="2931494at2759"/>
<evidence type="ECO:0000259" key="4">
    <source>
        <dbReference type="Pfam" id="PF01753"/>
    </source>
</evidence>
<dbReference type="AlphaFoldDB" id="A0A165N454"/>
<evidence type="ECO:0000313" key="5">
    <source>
        <dbReference type="EMBL" id="KZT66487.1"/>
    </source>
</evidence>
<proteinExistence type="predicted"/>
<evidence type="ECO:0000256" key="2">
    <source>
        <dbReference type="ARBA" id="ARBA00022771"/>
    </source>
</evidence>
<accession>A0A165N454</accession>
<reference evidence="5 6" key="1">
    <citation type="journal article" date="2016" name="Mol. Biol. Evol.">
        <title>Comparative Genomics of Early-Diverging Mushroom-Forming Fungi Provides Insights into the Origins of Lignocellulose Decay Capabilities.</title>
        <authorList>
            <person name="Nagy L.G."/>
            <person name="Riley R."/>
            <person name="Tritt A."/>
            <person name="Adam C."/>
            <person name="Daum C."/>
            <person name="Floudas D."/>
            <person name="Sun H."/>
            <person name="Yadav J.S."/>
            <person name="Pangilinan J."/>
            <person name="Larsson K.H."/>
            <person name="Matsuura K."/>
            <person name="Barry K."/>
            <person name="Labutti K."/>
            <person name="Kuo R."/>
            <person name="Ohm R.A."/>
            <person name="Bhattacharya S.S."/>
            <person name="Shirouzu T."/>
            <person name="Yoshinaga Y."/>
            <person name="Martin F.M."/>
            <person name="Grigoriev I.V."/>
            <person name="Hibbett D.S."/>
        </authorList>
    </citation>
    <scope>NUCLEOTIDE SEQUENCE [LARGE SCALE GENOMIC DNA]</scope>
    <source>
        <strain evidence="5 6">L-15889</strain>
    </source>
</reference>
<dbReference type="STRING" id="1314783.A0A165N454"/>
<gene>
    <name evidence="5" type="ORF">DAEQUDRAFT_714864</name>
</gene>
<dbReference type="SUPFAM" id="SSF144232">
    <property type="entry name" value="HIT/MYND zinc finger-like"/>
    <property type="match status" value="1"/>
</dbReference>
<organism evidence="5 6">
    <name type="scientific">Daedalea quercina L-15889</name>
    <dbReference type="NCBI Taxonomy" id="1314783"/>
    <lineage>
        <taxon>Eukaryota</taxon>
        <taxon>Fungi</taxon>
        <taxon>Dikarya</taxon>
        <taxon>Basidiomycota</taxon>
        <taxon>Agaricomycotina</taxon>
        <taxon>Agaricomycetes</taxon>
        <taxon>Polyporales</taxon>
        <taxon>Fomitopsis</taxon>
    </lineage>
</organism>
<keyword evidence="1" id="KW-0479">Metal-binding</keyword>
<evidence type="ECO:0000256" key="1">
    <source>
        <dbReference type="ARBA" id="ARBA00022723"/>
    </source>
</evidence>
<sequence>MVKLYLCSRRKSLYYCSRECQKKDWRYHNSMERSNQHLEDLSLTDARAAQRVRCWDAWSLQVANIAPYVSALRLHEDAGRSQKHFITEQSIYTPDAGPLAKDKFKIVKCSVFRISDARTKIPRLNGMNACNGVGILDRAMQDMPYTGSNPAIGILIMRFGEGVGMSLSHSMCQLPGFFEQGFAERDWCSHDHAGRPQTDYVQPELA</sequence>
<dbReference type="GO" id="GO:0008270">
    <property type="term" value="F:zinc ion binding"/>
    <property type="evidence" value="ECO:0007669"/>
    <property type="project" value="UniProtKB-KW"/>
</dbReference>
<protein>
    <recommendedName>
        <fullName evidence="4">MYND-type domain-containing protein</fullName>
    </recommendedName>
</protein>